<reference evidence="7" key="1">
    <citation type="submission" date="2023-08" db="EMBL/GenBank/DDBJ databases">
        <authorList>
            <person name="Audoor S."/>
            <person name="Bilcke G."/>
        </authorList>
    </citation>
    <scope>NUCLEOTIDE SEQUENCE</scope>
</reference>
<accession>A0AAD2G891</accession>
<evidence type="ECO:0000313" key="8">
    <source>
        <dbReference type="Proteomes" id="UP001295423"/>
    </source>
</evidence>
<protein>
    <recommendedName>
        <fullName evidence="6">Prolyl 4-hydroxylase alpha subunit domain-containing protein</fullName>
    </recommendedName>
</protein>
<keyword evidence="4" id="KW-0560">Oxidoreductase</keyword>
<keyword evidence="8" id="KW-1185">Reference proteome</keyword>
<dbReference type="EMBL" id="CAKOGP040002258">
    <property type="protein sequence ID" value="CAJ1966122.1"/>
    <property type="molecule type" value="Genomic_DNA"/>
</dbReference>
<keyword evidence="5" id="KW-0732">Signal</keyword>
<dbReference type="PANTHER" id="PTHR12907">
    <property type="entry name" value="EGL NINE HOMOLOG-RELATED"/>
    <property type="match status" value="1"/>
</dbReference>
<dbReference type="SMART" id="SM00702">
    <property type="entry name" value="P4Hc"/>
    <property type="match status" value="1"/>
</dbReference>
<feature type="signal peptide" evidence="5">
    <location>
        <begin position="1"/>
        <end position="25"/>
    </location>
</feature>
<dbReference type="GO" id="GO:0031418">
    <property type="term" value="F:L-ascorbic acid binding"/>
    <property type="evidence" value="ECO:0007669"/>
    <property type="project" value="UniProtKB-KW"/>
</dbReference>
<evidence type="ECO:0000256" key="1">
    <source>
        <dbReference type="ARBA" id="ARBA00001961"/>
    </source>
</evidence>
<comment type="cofactor">
    <cofactor evidence="1">
        <name>L-ascorbate</name>
        <dbReference type="ChEBI" id="CHEBI:38290"/>
    </cofactor>
</comment>
<dbReference type="InterPro" id="IPR051559">
    <property type="entry name" value="HIF_prolyl_hydroxylases"/>
</dbReference>
<gene>
    <name evidence="7" type="ORF">CYCCA115_LOCUS21705</name>
</gene>
<dbReference type="Gene3D" id="2.60.120.620">
    <property type="entry name" value="q2cbj1_9rhob like domain"/>
    <property type="match status" value="2"/>
</dbReference>
<sequence>MAPQRILLVASLAGSILSSQQLVNAFVPSSSSKSSSCIGSSRGQTNSQLHAKNHDHLFSQSVYDTIGEGRIAVIPNFLPQDEIIKLRNDATNLHANSKFSTDALASYGSNGKFDPSKDRAVLKLQQWKDQGIGDWTIRERFGNRMKNLREDLAYNLNRPEMLVGDSVTKYGDGSTEISYTRFGPGAFLKRHVDEHHEELKGKAGWSKPTRRSMTWLIYLNDDWDANQHGGCLRCFERRTLPVAKTGARGSGDLQIGWLKATTAGGREQPVFMDAQHSGTNGANSGLCALYIDDASASEGGRQYISKPFHSHPTLYIGGSELLVQNTLMNNKDLAQRFRLIEQPKSAVTDFLQSQESVEERILDVEPMGGTLVLFDSVTLPHAVLPTTTRERWAASGWMHEDQQPVETHPHFNMS</sequence>
<dbReference type="InterPro" id="IPR044862">
    <property type="entry name" value="Pro_4_hyd_alph_FE2OG_OXY"/>
</dbReference>
<dbReference type="Proteomes" id="UP001295423">
    <property type="component" value="Unassembled WGS sequence"/>
</dbReference>
<keyword evidence="3" id="KW-0223">Dioxygenase</keyword>
<feature type="chain" id="PRO_5041969801" description="Prolyl 4-hydroxylase alpha subunit domain-containing protein" evidence="5">
    <location>
        <begin position="26"/>
        <end position="414"/>
    </location>
</feature>
<feature type="domain" description="Prolyl 4-hydroxylase alpha subunit" evidence="6">
    <location>
        <begin position="69"/>
        <end position="399"/>
    </location>
</feature>
<evidence type="ECO:0000256" key="3">
    <source>
        <dbReference type="ARBA" id="ARBA00022964"/>
    </source>
</evidence>
<organism evidence="7 8">
    <name type="scientific">Cylindrotheca closterium</name>
    <dbReference type="NCBI Taxonomy" id="2856"/>
    <lineage>
        <taxon>Eukaryota</taxon>
        <taxon>Sar</taxon>
        <taxon>Stramenopiles</taxon>
        <taxon>Ochrophyta</taxon>
        <taxon>Bacillariophyta</taxon>
        <taxon>Bacillariophyceae</taxon>
        <taxon>Bacillariophycidae</taxon>
        <taxon>Bacillariales</taxon>
        <taxon>Bacillariaceae</taxon>
        <taxon>Cylindrotheca</taxon>
    </lineage>
</organism>
<evidence type="ECO:0000256" key="2">
    <source>
        <dbReference type="ARBA" id="ARBA00022896"/>
    </source>
</evidence>
<evidence type="ECO:0000256" key="5">
    <source>
        <dbReference type="SAM" id="SignalP"/>
    </source>
</evidence>
<dbReference type="InterPro" id="IPR006620">
    <property type="entry name" value="Pro_4_hyd_alph"/>
</dbReference>
<name>A0AAD2G891_9STRA</name>
<dbReference type="PANTHER" id="PTHR12907:SF26">
    <property type="entry name" value="HIF PROLYL HYDROXYLASE, ISOFORM C"/>
    <property type="match status" value="1"/>
</dbReference>
<dbReference type="AlphaFoldDB" id="A0AAD2G891"/>
<keyword evidence="2" id="KW-0847">Vitamin C</keyword>
<proteinExistence type="predicted"/>
<evidence type="ECO:0000313" key="7">
    <source>
        <dbReference type="EMBL" id="CAJ1966122.1"/>
    </source>
</evidence>
<dbReference type="GO" id="GO:0008198">
    <property type="term" value="F:ferrous iron binding"/>
    <property type="evidence" value="ECO:0007669"/>
    <property type="project" value="TreeGrafter"/>
</dbReference>
<evidence type="ECO:0000256" key="4">
    <source>
        <dbReference type="ARBA" id="ARBA00023002"/>
    </source>
</evidence>
<dbReference type="Pfam" id="PF13640">
    <property type="entry name" value="2OG-FeII_Oxy_3"/>
    <property type="match status" value="1"/>
</dbReference>
<evidence type="ECO:0000259" key="6">
    <source>
        <dbReference type="SMART" id="SM00702"/>
    </source>
</evidence>
<comment type="caution">
    <text evidence="7">The sequence shown here is derived from an EMBL/GenBank/DDBJ whole genome shotgun (WGS) entry which is preliminary data.</text>
</comment>
<dbReference type="GO" id="GO:0071456">
    <property type="term" value="P:cellular response to hypoxia"/>
    <property type="evidence" value="ECO:0007669"/>
    <property type="project" value="TreeGrafter"/>
</dbReference>
<dbReference type="GO" id="GO:0031543">
    <property type="term" value="F:peptidyl-proline dioxygenase activity"/>
    <property type="evidence" value="ECO:0007669"/>
    <property type="project" value="TreeGrafter"/>
</dbReference>